<feature type="domain" description="Carboxylesterase type B" evidence="2">
    <location>
        <begin position="5"/>
        <end position="488"/>
    </location>
</feature>
<dbReference type="InterPro" id="IPR019819">
    <property type="entry name" value="Carboxylesterase_B_CS"/>
</dbReference>
<feature type="region of interest" description="Disordered" evidence="1">
    <location>
        <begin position="446"/>
        <end position="474"/>
    </location>
</feature>
<dbReference type="OrthoDB" id="9771666at2"/>
<evidence type="ECO:0000313" key="3">
    <source>
        <dbReference type="EMBL" id="RDV00202.1"/>
    </source>
</evidence>
<keyword evidence="4" id="KW-1185">Reference proteome</keyword>
<protein>
    <submittedName>
        <fullName evidence="3">Carboxylesterase family protein</fullName>
    </submittedName>
</protein>
<dbReference type="Pfam" id="PF00135">
    <property type="entry name" value="COesterase"/>
    <property type="match status" value="1"/>
</dbReference>
<proteinExistence type="predicted"/>
<evidence type="ECO:0000259" key="2">
    <source>
        <dbReference type="Pfam" id="PF00135"/>
    </source>
</evidence>
<reference evidence="3 4" key="1">
    <citation type="submission" date="2018-08" db="EMBL/GenBank/DDBJ databases">
        <title>Paraburkholderia sp. DHOM06 isolated from forest soil.</title>
        <authorList>
            <person name="Gao Z.-H."/>
            <person name="Qiu L.-H."/>
        </authorList>
    </citation>
    <scope>NUCLEOTIDE SEQUENCE [LARGE SCALE GENOMIC DNA]</scope>
    <source>
        <strain evidence="3 4">DHOM06</strain>
    </source>
</reference>
<dbReference type="InterPro" id="IPR050309">
    <property type="entry name" value="Type-B_Carboxylest/Lipase"/>
</dbReference>
<comment type="caution">
    <text evidence="3">The sequence shown here is derived from an EMBL/GenBank/DDBJ whole genome shotgun (WGS) entry which is preliminary data.</text>
</comment>
<sequence>MRGEHKNVRVFRGIPYAAAPVGEFRFREPQPVARWAGVREARQFGPRCMQPAGNGKLDSRATAMSEDCLYLNVWTPASGKEAKLPVLVYFHGGDFTSGDGSLPRYDGANLASRGIVMVTVNYRLGVFGFLAPSDAGGESPSGTTGNYGLLDQVSALRWVQANIAQFGGDPSKVTIAGDSEGAVAVSAHMASPLSRGLFARAIGESGGAFTPRGMWPRAQAEQQAAKFAARVGATSLQQLRSLPAQTLLAAANPRKASSASTTFWPSIDGQFLTESPDQVFTNGGQAQVPLMLGSNSQEALYTALLGDKAPTPENWGEVVKTTFPAHAEEVLAHYPGNTNDEVMHAATALAGDIFVGHSTWKWMSRHRETGHSPIFYYRYTQPLPPEIKDSADSNQKREPVLGAAHDAQIAYSLGNLGNLRRYAWTAADYDVSRIFSSYVEQFVKTGDPSGSASSAGASSAEETAAQGGGSVPRWPAVVTDNRGILMQIIGEQTNSVWDRSGPRQGLVERLVAGAPTSGPTVPPATDAVTEQSSR</sequence>
<feature type="region of interest" description="Disordered" evidence="1">
    <location>
        <begin position="512"/>
        <end position="534"/>
    </location>
</feature>
<organism evidence="3 4">
    <name type="scientific">Trinickia dinghuensis</name>
    <dbReference type="NCBI Taxonomy" id="2291023"/>
    <lineage>
        <taxon>Bacteria</taxon>
        <taxon>Pseudomonadati</taxon>
        <taxon>Pseudomonadota</taxon>
        <taxon>Betaproteobacteria</taxon>
        <taxon>Burkholderiales</taxon>
        <taxon>Burkholderiaceae</taxon>
        <taxon>Trinickia</taxon>
    </lineage>
</organism>
<dbReference type="Gene3D" id="3.40.50.1820">
    <property type="entry name" value="alpha/beta hydrolase"/>
    <property type="match status" value="1"/>
</dbReference>
<feature type="compositionally biased region" description="Low complexity" evidence="1">
    <location>
        <begin position="449"/>
        <end position="465"/>
    </location>
</feature>
<dbReference type="PANTHER" id="PTHR11559">
    <property type="entry name" value="CARBOXYLESTERASE"/>
    <property type="match status" value="1"/>
</dbReference>
<dbReference type="InterPro" id="IPR029058">
    <property type="entry name" value="AB_hydrolase_fold"/>
</dbReference>
<dbReference type="SUPFAM" id="SSF53474">
    <property type="entry name" value="alpha/beta-Hydrolases"/>
    <property type="match status" value="1"/>
</dbReference>
<evidence type="ECO:0000256" key="1">
    <source>
        <dbReference type="SAM" id="MobiDB-lite"/>
    </source>
</evidence>
<dbReference type="Proteomes" id="UP000256838">
    <property type="component" value="Unassembled WGS sequence"/>
</dbReference>
<dbReference type="AlphaFoldDB" id="A0A3D8K6L5"/>
<dbReference type="PROSITE" id="PS00941">
    <property type="entry name" value="CARBOXYLESTERASE_B_2"/>
    <property type="match status" value="1"/>
</dbReference>
<dbReference type="EMBL" id="QRGA01000003">
    <property type="protein sequence ID" value="RDV00202.1"/>
    <property type="molecule type" value="Genomic_DNA"/>
</dbReference>
<evidence type="ECO:0000313" key="4">
    <source>
        <dbReference type="Proteomes" id="UP000256838"/>
    </source>
</evidence>
<accession>A0A3D8K6L5</accession>
<dbReference type="InterPro" id="IPR002018">
    <property type="entry name" value="CarbesteraseB"/>
</dbReference>
<gene>
    <name evidence="3" type="ORF">DWV00_06835</name>
</gene>
<name>A0A3D8K6L5_9BURK</name>